<protein>
    <submittedName>
        <fullName evidence="2">Uncharacterized protein</fullName>
    </submittedName>
</protein>
<proteinExistence type="predicted"/>
<sequence>MIARSNSEHETIAILSLGSERRRTWSTVKGTNGEWDKVEQKSNKLKSGSSGWWANGGTTNKYRRDQTSGTP</sequence>
<dbReference type="EMBL" id="JBHFFA010000007">
    <property type="protein sequence ID" value="KAL2611199.1"/>
    <property type="molecule type" value="Genomic_DNA"/>
</dbReference>
<reference evidence="2 3" key="1">
    <citation type="submission" date="2024-09" db="EMBL/GenBank/DDBJ databases">
        <title>Chromosome-scale assembly of Riccia fluitans.</title>
        <authorList>
            <person name="Paukszto L."/>
            <person name="Sawicki J."/>
            <person name="Karawczyk K."/>
            <person name="Piernik-Szablinska J."/>
            <person name="Szczecinska M."/>
            <person name="Mazdziarz M."/>
        </authorList>
    </citation>
    <scope>NUCLEOTIDE SEQUENCE [LARGE SCALE GENOMIC DNA]</scope>
    <source>
        <strain evidence="2">Rf_01</strain>
        <tissue evidence="2">Aerial parts of the thallus</tissue>
    </source>
</reference>
<evidence type="ECO:0000313" key="3">
    <source>
        <dbReference type="Proteomes" id="UP001605036"/>
    </source>
</evidence>
<evidence type="ECO:0000256" key="1">
    <source>
        <dbReference type="SAM" id="MobiDB-lite"/>
    </source>
</evidence>
<evidence type="ECO:0000313" key="2">
    <source>
        <dbReference type="EMBL" id="KAL2611199.1"/>
    </source>
</evidence>
<feature type="compositionally biased region" description="Basic and acidic residues" evidence="1">
    <location>
        <begin position="62"/>
        <end position="71"/>
    </location>
</feature>
<organism evidence="2 3">
    <name type="scientific">Riccia fluitans</name>
    <dbReference type="NCBI Taxonomy" id="41844"/>
    <lineage>
        <taxon>Eukaryota</taxon>
        <taxon>Viridiplantae</taxon>
        <taxon>Streptophyta</taxon>
        <taxon>Embryophyta</taxon>
        <taxon>Marchantiophyta</taxon>
        <taxon>Marchantiopsida</taxon>
        <taxon>Marchantiidae</taxon>
        <taxon>Marchantiales</taxon>
        <taxon>Ricciaceae</taxon>
        <taxon>Riccia</taxon>
    </lineage>
</organism>
<feature type="region of interest" description="Disordered" evidence="1">
    <location>
        <begin position="31"/>
        <end position="71"/>
    </location>
</feature>
<dbReference type="AlphaFoldDB" id="A0ABD1XQG5"/>
<accession>A0ABD1XQG5</accession>
<feature type="compositionally biased region" description="Polar residues" evidence="1">
    <location>
        <begin position="45"/>
        <end position="60"/>
    </location>
</feature>
<dbReference type="Proteomes" id="UP001605036">
    <property type="component" value="Unassembled WGS sequence"/>
</dbReference>
<name>A0ABD1XQG5_9MARC</name>
<gene>
    <name evidence="2" type="ORF">R1flu_022891</name>
</gene>
<comment type="caution">
    <text evidence="2">The sequence shown here is derived from an EMBL/GenBank/DDBJ whole genome shotgun (WGS) entry which is preliminary data.</text>
</comment>
<keyword evidence="3" id="KW-1185">Reference proteome</keyword>